<dbReference type="EMBL" id="AP018174">
    <property type="protein sequence ID" value="BAY19266.1"/>
    <property type="molecule type" value="Genomic_DNA"/>
</dbReference>
<name>A0A1Z4GPL5_9CYAN</name>
<evidence type="ECO:0000313" key="2">
    <source>
        <dbReference type="EMBL" id="BAY19266.1"/>
    </source>
</evidence>
<feature type="transmembrane region" description="Helical" evidence="1">
    <location>
        <begin position="68"/>
        <end position="87"/>
    </location>
</feature>
<keyword evidence="1" id="KW-1133">Transmembrane helix</keyword>
<feature type="transmembrane region" description="Helical" evidence="1">
    <location>
        <begin position="254"/>
        <end position="277"/>
    </location>
</feature>
<gene>
    <name evidence="2" type="ORF">NIES21_51260</name>
</gene>
<feature type="transmembrane region" description="Helical" evidence="1">
    <location>
        <begin position="222"/>
        <end position="242"/>
    </location>
</feature>
<proteinExistence type="predicted"/>
<feature type="transmembrane region" description="Helical" evidence="1">
    <location>
        <begin position="33"/>
        <end position="56"/>
    </location>
</feature>
<sequence>MTIIKSLQKRNLYRFDPIACLLLEEFKLSPVSFGLLGIVIGSGIFLITAWVSNTLWLPPGQKGLLQDVFPWIWVILINPVVLGYYLWSFQAIDSVIQELEESKVLEIDESEIQAINQIIFNAYKPQWRKFSAFSSAVIFSIFVFVTRFGLKNSWSSSHPLTILMITSATLILVYVGSVLIINLITNIWILHSILKRALNKKDFNVNPLHPDRCGGLRCLSDYAIKTAYLAAVLGMMVGFIEYQFITRGAGQNYWYVHLIIPIDILLSIVCFFGPLVAAHRGMKKAKEELLHEIARQFQADYAQIHSSLTDDAETLKQGTEKIKNLRAFYSLTDKFPVWPFDVQTFRQFLLTVSAPLLPLVIGVVQKLIPILLKKWGINFS</sequence>
<organism evidence="2 3">
    <name type="scientific">Anabaenopsis circularis NIES-21</name>
    <dbReference type="NCBI Taxonomy" id="1085406"/>
    <lineage>
        <taxon>Bacteria</taxon>
        <taxon>Bacillati</taxon>
        <taxon>Cyanobacteriota</taxon>
        <taxon>Cyanophyceae</taxon>
        <taxon>Nostocales</taxon>
        <taxon>Nodulariaceae</taxon>
        <taxon>Anabaenopsis</taxon>
    </lineage>
</organism>
<dbReference type="AlphaFoldDB" id="A0A1Z4GPL5"/>
<keyword evidence="1" id="KW-0812">Transmembrane</keyword>
<feature type="transmembrane region" description="Helical" evidence="1">
    <location>
        <begin position="162"/>
        <end position="190"/>
    </location>
</feature>
<keyword evidence="3" id="KW-1185">Reference proteome</keyword>
<evidence type="ECO:0000313" key="3">
    <source>
        <dbReference type="Proteomes" id="UP000218287"/>
    </source>
</evidence>
<protein>
    <submittedName>
        <fullName evidence="2">Uncharacterized protein</fullName>
    </submittedName>
</protein>
<feature type="transmembrane region" description="Helical" evidence="1">
    <location>
        <begin position="130"/>
        <end position="150"/>
    </location>
</feature>
<feature type="transmembrane region" description="Helical" evidence="1">
    <location>
        <begin position="348"/>
        <end position="372"/>
    </location>
</feature>
<keyword evidence="1" id="KW-0472">Membrane</keyword>
<evidence type="ECO:0000256" key="1">
    <source>
        <dbReference type="SAM" id="Phobius"/>
    </source>
</evidence>
<dbReference type="OrthoDB" id="485467at2"/>
<reference evidence="2 3" key="1">
    <citation type="submission" date="2017-06" db="EMBL/GenBank/DDBJ databases">
        <title>Genome sequencing of cyanobaciteial culture collection at National Institute for Environmental Studies (NIES).</title>
        <authorList>
            <person name="Hirose Y."/>
            <person name="Shimura Y."/>
            <person name="Fujisawa T."/>
            <person name="Nakamura Y."/>
            <person name="Kawachi M."/>
        </authorList>
    </citation>
    <scope>NUCLEOTIDE SEQUENCE [LARGE SCALE GENOMIC DNA]</scope>
    <source>
        <strain evidence="2 3">NIES-21</strain>
    </source>
</reference>
<dbReference type="Proteomes" id="UP000218287">
    <property type="component" value="Chromosome"/>
</dbReference>
<accession>A0A1Z4GPL5</accession>